<feature type="region of interest" description="Disordered" evidence="1">
    <location>
        <begin position="1"/>
        <end position="77"/>
    </location>
</feature>
<evidence type="ECO:0000313" key="3">
    <source>
        <dbReference type="Proteomes" id="UP000319894"/>
    </source>
</evidence>
<dbReference type="AlphaFoldDB" id="A0A554N7D4"/>
<gene>
    <name evidence="2" type="ORF">DP107_12485</name>
</gene>
<dbReference type="EMBL" id="QMDX01000008">
    <property type="protein sequence ID" value="TSD13307.1"/>
    <property type="molecule type" value="Genomic_DNA"/>
</dbReference>
<feature type="compositionally biased region" description="Basic and acidic residues" evidence="1">
    <location>
        <begin position="1"/>
        <end position="11"/>
    </location>
</feature>
<dbReference type="RefSeq" id="WP_144262494.1">
    <property type="nucleotide sequence ID" value="NZ_QMDX01000008.1"/>
</dbReference>
<evidence type="ECO:0000313" key="2">
    <source>
        <dbReference type="EMBL" id="TSD13307.1"/>
    </source>
</evidence>
<proteinExistence type="predicted"/>
<sequence length="77" mass="7908">MRIPPEARDTTSDSDDDGTTEHRGPPCEAATATRSDLCTHLEATHRKSDIVTEPLDRGGGADSTASASTPTAASPSG</sequence>
<dbReference type="InParanoid" id="A0A554N7D4"/>
<dbReference type="Proteomes" id="UP000319894">
    <property type="component" value="Unassembled WGS sequence"/>
</dbReference>
<feature type="compositionally biased region" description="Low complexity" evidence="1">
    <location>
        <begin position="62"/>
        <end position="77"/>
    </location>
</feature>
<name>A0A554N7D4_9EURY</name>
<accession>A0A554N7D4</accession>
<organism evidence="2 3">
    <name type="scientific">Haloglomus irregulare</name>
    <dbReference type="NCBI Taxonomy" id="2234134"/>
    <lineage>
        <taxon>Archaea</taxon>
        <taxon>Methanobacteriati</taxon>
        <taxon>Methanobacteriota</taxon>
        <taxon>Stenosarchaea group</taxon>
        <taxon>Halobacteria</taxon>
        <taxon>Halobacteriales</taxon>
        <taxon>Natronomonadaceae</taxon>
        <taxon>Haloglomus</taxon>
    </lineage>
</organism>
<reference evidence="2 3" key="1">
    <citation type="submission" date="2018-06" db="EMBL/GenBank/DDBJ databases">
        <title>Natronomonas sp. F16-60 a new haloarchaeon isolated from a solar saltern of Isla Cristina, Huelva, Spain.</title>
        <authorList>
            <person name="Duran-Viseras A."/>
            <person name="Sanchez-Porro C."/>
            <person name="Ventosa A."/>
        </authorList>
    </citation>
    <scope>NUCLEOTIDE SEQUENCE [LARGE SCALE GENOMIC DNA]</scope>
    <source>
        <strain evidence="2 3">F16-60</strain>
    </source>
</reference>
<protein>
    <submittedName>
        <fullName evidence="2">Uncharacterized protein</fullName>
    </submittedName>
</protein>
<feature type="compositionally biased region" description="Basic and acidic residues" evidence="1">
    <location>
        <begin position="37"/>
        <end position="56"/>
    </location>
</feature>
<evidence type="ECO:0000256" key="1">
    <source>
        <dbReference type="SAM" id="MobiDB-lite"/>
    </source>
</evidence>
<comment type="caution">
    <text evidence="2">The sequence shown here is derived from an EMBL/GenBank/DDBJ whole genome shotgun (WGS) entry which is preliminary data.</text>
</comment>
<keyword evidence="3" id="KW-1185">Reference proteome</keyword>